<comment type="caution">
    <text evidence="1">The sequence shown here is derived from an EMBL/GenBank/DDBJ whole genome shotgun (WGS) entry which is preliminary data.</text>
</comment>
<dbReference type="AlphaFoldDB" id="A0A1E3BSZ3"/>
<proteinExistence type="predicted"/>
<evidence type="ECO:0000313" key="1">
    <source>
        <dbReference type="EMBL" id="ODM24055.1"/>
    </source>
</evidence>
<organism evidence="1 2">
    <name type="scientific">Aspergillus cristatus</name>
    <name type="common">Chinese Fuzhuan brick tea-fermentation fungus</name>
    <name type="synonym">Eurotium cristatum</name>
    <dbReference type="NCBI Taxonomy" id="573508"/>
    <lineage>
        <taxon>Eukaryota</taxon>
        <taxon>Fungi</taxon>
        <taxon>Dikarya</taxon>
        <taxon>Ascomycota</taxon>
        <taxon>Pezizomycotina</taxon>
        <taxon>Eurotiomycetes</taxon>
        <taxon>Eurotiomycetidae</taxon>
        <taxon>Eurotiales</taxon>
        <taxon>Aspergillaceae</taxon>
        <taxon>Aspergillus</taxon>
        <taxon>Aspergillus subgen. Aspergillus</taxon>
    </lineage>
</organism>
<gene>
    <name evidence="1" type="ORF">SI65_01645</name>
</gene>
<evidence type="ECO:0000313" key="2">
    <source>
        <dbReference type="Proteomes" id="UP000094569"/>
    </source>
</evidence>
<dbReference type="InterPro" id="IPR011009">
    <property type="entry name" value="Kinase-like_dom_sf"/>
</dbReference>
<reference evidence="1 2" key="1">
    <citation type="journal article" date="2016" name="BMC Genomics">
        <title>Comparative genomic and transcriptomic analyses of the Fuzhuan brick tea-fermentation fungus Aspergillus cristatus.</title>
        <authorList>
            <person name="Ge Y."/>
            <person name="Wang Y."/>
            <person name="Liu Y."/>
            <person name="Tan Y."/>
            <person name="Ren X."/>
            <person name="Zhang X."/>
            <person name="Hyde K.D."/>
            <person name="Liu Y."/>
            <person name="Liu Z."/>
        </authorList>
    </citation>
    <scope>NUCLEOTIDE SEQUENCE [LARGE SCALE GENOMIC DNA]</scope>
    <source>
        <strain evidence="1 2">GZAAS20.1005</strain>
    </source>
</reference>
<accession>A0A1E3BSZ3</accession>
<dbReference type="Proteomes" id="UP000094569">
    <property type="component" value="Unassembled WGS sequence"/>
</dbReference>
<sequence length="130" mass="15037">MECKIDSTGRPAYRRHNDFGLLNSFEDVKSMAPKIVDFGSAMRLEKEATLGCGWDHSSDIWMLGILTWNFIERMELFEHYIPNDTYCARYHLAEMIALPGPPPEELIETSDRMIVKEFPLAVRHRRTSCA</sequence>
<dbReference type="OrthoDB" id="5979581at2759"/>
<name>A0A1E3BSZ3_ASPCR</name>
<dbReference type="SUPFAM" id="SSF56112">
    <property type="entry name" value="Protein kinase-like (PK-like)"/>
    <property type="match status" value="1"/>
</dbReference>
<evidence type="ECO:0008006" key="3">
    <source>
        <dbReference type="Google" id="ProtNLM"/>
    </source>
</evidence>
<dbReference type="VEuPathDB" id="FungiDB:SI65_01645"/>
<protein>
    <recommendedName>
        <fullName evidence="3">Protein kinase domain-containing protein</fullName>
    </recommendedName>
</protein>
<dbReference type="Gene3D" id="1.10.510.10">
    <property type="entry name" value="Transferase(Phosphotransferase) domain 1"/>
    <property type="match status" value="1"/>
</dbReference>
<keyword evidence="2" id="KW-1185">Reference proteome</keyword>
<dbReference type="EMBL" id="JXNT01000001">
    <property type="protein sequence ID" value="ODM24055.1"/>
    <property type="molecule type" value="Genomic_DNA"/>
</dbReference>